<dbReference type="Proteomes" id="UP000315369">
    <property type="component" value="Unassembled WGS sequence"/>
</dbReference>
<protein>
    <recommendedName>
        <fullName evidence="4">Lipoprotein</fullName>
    </recommendedName>
</protein>
<evidence type="ECO:0000313" key="3">
    <source>
        <dbReference type="Proteomes" id="UP000315369"/>
    </source>
</evidence>
<evidence type="ECO:0000313" key="2">
    <source>
        <dbReference type="EMBL" id="TQF17901.1"/>
    </source>
</evidence>
<dbReference type="InterPro" id="IPR019198">
    <property type="entry name" value="Beta_propeller_containing"/>
</dbReference>
<comment type="caution">
    <text evidence="2">The sequence shown here is derived from an EMBL/GenBank/DDBJ whole genome shotgun (WGS) entry which is preliminary data.</text>
</comment>
<feature type="compositionally biased region" description="Polar residues" evidence="1">
    <location>
        <begin position="99"/>
        <end position="112"/>
    </location>
</feature>
<dbReference type="OrthoDB" id="7439267at2"/>
<proteinExistence type="predicted"/>
<dbReference type="AlphaFoldDB" id="A0A540X9D5"/>
<accession>A0A540X9D5</accession>
<evidence type="ECO:0000256" key="1">
    <source>
        <dbReference type="SAM" id="MobiDB-lite"/>
    </source>
</evidence>
<evidence type="ECO:0008006" key="4">
    <source>
        <dbReference type="Google" id="ProtNLM"/>
    </source>
</evidence>
<feature type="region of interest" description="Disordered" evidence="1">
    <location>
        <begin position="86"/>
        <end position="113"/>
    </location>
</feature>
<name>A0A540X9D5_9BACT</name>
<sequence length="650" mass="71415">MRLALGLDPMRPPRLQRHHLVTGLLLVLVVSACPPERRDLTREEVASITFTRLERFESEQTFDNHVKQLEAIRNSLSTGGGPVVGCGGTGSDMEPPTQTPGSGEPSITNNQEAGVDEGDIVKAVGDWFVVLRRGRLFTVRQTEGALEAVGQVDAHAPGFTFGTWYDEMLVYGRRVIVVGYSSTLSATEIGLFRLDDAGVLTHEGTHFLNAGDYYSSRNYASRLVGGTLVFYMPYPLAWWGSERMMMPSVQSWMRDNDRTPWRPMLSRSDVFKPVQTTLWPILHMVVRCDLDARDFTCTGNALMGPPARTFYVSRDAVYLWVNPGYESWTVEGETRDAKTPRDSVVYRLPLDGGEPGALRARGGPVDQFSFRQNEDGHLDALLVATGKGDSMWGPELTPGDGRFALLRAPLDAFSPELTSLRPEDFTTLPGPQEGTLQNRFVGNHVLWGSGEAYDDSATPGERAVWVTDVRAPWDVHRLSLGHTVTRLEPLGEGSALVVGENTLGLRLTTVALGEGGPELKGTLLRPGAEQGESRSHGFFFKPDGSGGGVMGLPLRFQGGAWSSLRYGSAEVSFVRVDPELELTTLGSLGASVETGDDACTKSCTDWYGNARPIFYRERIFALMGYELVEAHLTERAVEESFRVSYLQPGR</sequence>
<dbReference type="Pfam" id="PF09826">
    <property type="entry name" value="Beta_propel"/>
    <property type="match status" value="1"/>
</dbReference>
<gene>
    <name evidence="2" type="ORF">FJV41_00710</name>
</gene>
<organism evidence="2 3">
    <name type="scientific">Myxococcus llanfairpwllgwyngyllgogerychwyrndrobwllllantysiliogogogochensis</name>
    <dbReference type="NCBI Taxonomy" id="2590453"/>
    <lineage>
        <taxon>Bacteria</taxon>
        <taxon>Pseudomonadati</taxon>
        <taxon>Myxococcota</taxon>
        <taxon>Myxococcia</taxon>
        <taxon>Myxococcales</taxon>
        <taxon>Cystobacterineae</taxon>
        <taxon>Myxococcaceae</taxon>
        <taxon>Myxococcus</taxon>
    </lineage>
</organism>
<keyword evidence="3" id="KW-1185">Reference proteome</keyword>
<dbReference type="EMBL" id="VIFM01000002">
    <property type="protein sequence ID" value="TQF17901.1"/>
    <property type="molecule type" value="Genomic_DNA"/>
</dbReference>
<dbReference type="PROSITE" id="PS51257">
    <property type="entry name" value="PROKAR_LIPOPROTEIN"/>
    <property type="match status" value="1"/>
</dbReference>
<reference evidence="2 3" key="1">
    <citation type="submission" date="2019-06" db="EMBL/GenBank/DDBJ databases">
        <authorList>
            <person name="Livingstone P."/>
            <person name="Whitworth D."/>
        </authorList>
    </citation>
    <scope>NUCLEOTIDE SEQUENCE [LARGE SCALE GENOMIC DNA]</scope>
    <source>
        <strain evidence="2 3">AM401</strain>
    </source>
</reference>